<reference evidence="1" key="1">
    <citation type="submission" date="2020-05" db="EMBL/GenBank/DDBJ databases">
        <authorList>
            <person name="Chiriac C."/>
            <person name="Salcher M."/>
            <person name="Ghai R."/>
            <person name="Kavagutti S V."/>
        </authorList>
    </citation>
    <scope>NUCLEOTIDE SEQUENCE</scope>
</reference>
<protein>
    <submittedName>
        <fullName evidence="1">Unannotated protein</fullName>
    </submittedName>
</protein>
<sequence>MNTSLCFCCRYTLHSMWAAFKLQVTPCIVALEKHRDLVDATHFGIVDLHGFNIPATLRCVRHVHFHEIAGEQVGFFSTFSTTDFHDDGLPIIVVWWQQQHLQLCFEFFHTCFSSIGFGTERITLITSGFDHEFFCGFRVATGIAQISNALHKRRELFVFT</sequence>
<dbReference type="EMBL" id="CAEZUL010000052">
    <property type="protein sequence ID" value="CAB4598718.1"/>
    <property type="molecule type" value="Genomic_DNA"/>
</dbReference>
<accession>A0A6J6GPN6</accession>
<dbReference type="AlphaFoldDB" id="A0A6J6GPN6"/>
<evidence type="ECO:0000313" key="1">
    <source>
        <dbReference type="EMBL" id="CAB4598718.1"/>
    </source>
</evidence>
<gene>
    <name evidence="1" type="ORF">UFOPK1808_00614</name>
</gene>
<name>A0A6J6GPN6_9ZZZZ</name>
<organism evidence="1">
    <name type="scientific">freshwater metagenome</name>
    <dbReference type="NCBI Taxonomy" id="449393"/>
    <lineage>
        <taxon>unclassified sequences</taxon>
        <taxon>metagenomes</taxon>
        <taxon>ecological metagenomes</taxon>
    </lineage>
</organism>
<proteinExistence type="predicted"/>